<evidence type="ECO:0000256" key="3">
    <source>
        <dbReference type="ARBA" id="ARBA00022448"/>
    </source>
</evidence>
<protein>
    <submittedName>
        <fullName evidence="5">ABC transporter substrate-binding protein</fullName>
    </submittedName>
</protein>
<keyword evidence="6" id="KW-1185">Reference proteome</keyword>
<evidence type="ECO:0000256" key="1">
    <source>
        <dbReference type="ARBA" id="ARBA00004196"/>
    </source>
</evidence>
<dbReference type="EMBL" id="CP034437">
    <property type="protein sequence ID" value="AZN39988.1"/>
    <property type="molecule type" value="Genomic_DNA"/>
</dbReference>
<dbReference type="InterPro" id="IPR050490">
    <property type="entry name" value="Bact_solute-bd_prot1"/>
</dbReference>
<keyword evidence="3" id="KW-0813">Transport</keyword>
<dbReference type="Pfam" id="PF01547">
    <property type="entry name" value="SBP_bac_1"/>
    <property type="match status" value="1"/>
</dbReference>
<sequence length="470" mass="53946">MRNSVLPLPAYLRQGNGIHRRQRLTTIKRNYRKEGLGMFRKSKAALGLASIMALSSMLYACGSDSSNNGSSASKDEKVDLNFIRWSNGPALDNEEKDKVKRFNDTHPNIQVKMTLLPWDETFKKIEMSLASNSPVDLFYWDVPAYAWYKKGLMKNLQPYFDRDLKMSDYDEKLFEPFKFDGSNMYVAPENYQTLVLYYNKDLFDKAGVAYPSENWNWTDYLEAAKKLTITKDGKTTQFGTSMSLGAWWGWMALSQEQGGALAPNIHDPEKLSFNTPETKNALQYLQDLIYKYHVAPDAAQSSALGGDFLTGKIAMYVGGDWDLGNLKEKKDLKWDLAPMPKWEDKRVVPYWVGGYAMTEKSKHPDQAWEFIKWTMTENQETLAKQQSWIPVNKDALSKVESPAWAPAGYQTARFDWMKYGIIGDMYHLKWREAQDKAISPITDQIFANKITVDDALKKMDEQVNEIISKK</sequence>
<proteinExistence type="inferred from homology"/>
<dbReference type="PANTHER" id="PTHR43649:SF31">
    <property type="entry name" value="SN-GLYCEROL-3-PHOSPHATE-BINDING PERIPLASMIC PROTEIN UGPB"/>
    <property type="match status" value="1"/>
</dbReference>
<dbReference type="GO" id="GO:0030313">
    <property type="term" value="C:cell envelope"/>
    <property type="evidence" value="ECO:0007669"/>
    <property type="project" value="UniProtKB-SubCell"/>
</dbReference>
<dbReference type="InterPro" id="IPR006059">
    <property type="entry name" value="SBP"/>
</dbReference>
<comment type="similarity">
    <text evidence="2">Belongs to the bacterial solute-binding protein 1 family.</text>
</comment>
<dbReference type="Gene3D" id="3.40.190.10">
    <property type="entry name" value="Periplasmic binding protein-like II"/>
    <property type="match status" value="1"/>
</dbReference>
<evidence type="ECO:0000256" key="2">
    <source>
        <dbReference type="ARBA" id="ARBA00008520"/>
    </source>
</evidence>
<accession>A0A3Q8X4N1</accession>
<evidence type="ECO:0000313" key="6">
    <source>
        <dbReference type="Proteomes" id="UP000272528"/>
    </source>
</evidence>
<organism evidence="5 6">
    <name type="scientific">Paenibacillus albus</name>
    <dbReference type="NCBI Taxonomy" id="2495582"/>
    <lineage>
        <taxon>Bacteria</taxon>
        <taxon>Bacillati</taxon>
        <taxon>Bacillota</taxon>
        <taxon>Bacilli</taxon>
        <taxon>Bacillales</taxon>
        <taxon>Paenibacillaceae</taxon>
        <taxon>Paenibacillus</taxon>
    </lineage>
</organism>
<keyword evidence="4" id="KW-0732">Signal</keyword>
<evidence type="ECO:0000313" key="5">
    <source>
        <dbReference type="EMBL" id="AZN39988.1"/>
    </source>
</evidence>
<comment type="subcellular location">
    <subcellularLocation>
        <location evidence="1">Cell envelope</location>
    </subcellularLocation>
</comment>
<dbReference type="AlphaFoldDB" id="A0A3Q8X4N1"/>
<evidence type="ECO:0000256" key="4">
    <source>
        <dbReference type="ARBA" id="ARBA00022729"/>
    </source>
</evidence>
<gene>
    <name evidence="5" type="ORF">EJC50_10225</name>
</gene>
<dbReference type="PANTHER" id="PTHR43649">
    <property type="entry name" value="ARABINOSE-BINDING PROTEIN-RELATED"/>
    <property type="match status" value="1"/>
</dbReference>
<dbReference type="CDD" id="cd14748">
    <property type="entry name" value="PBP2_UgpB"/>
    <property type="match status" value="1"/>
</dbReference>
<dbReference type="KEGG" id="palb:EJC50_10225"/>
<dbReference type="Proteomes" id="UP000272528">
    <property type="component" value="Chromosome"/>
</dbReference>
<name>A0A3Q8X4N1_9BACL</name>
<dbReference type="OrthoDB" id="9782846at2"/>
<dbReference type="SUPFAM" id="SSF53850">
    <property type="entry name" value="Periplasmic binding protein-like II"/>
    <property type="match status" value="1"/>
</dbReference>
<reference evidence="6" key="1">
    <citation type="submission" date="2018-12" db="EMBL/GenBank/DDBJ databases">
        <title>Genome sequence of Peanibacillus sp.</title>
        <authorList>
            <person name="Subramani G."/>
            <person name="Srinivasan S."/>
            <person name="Kim M.K."/>
        </authorList>
    </citation>
    <scope>NUCLEOTIDE SEQUENCE [LARGE SCALE GENOMIC DNA]</scope>
    <source>
        <strain evidence="6">18JY67-1</strain>
    </source>
</reference>